<dbReference type="PANTHER" id="PTHR43085:SF15">
    <property type="entry name" value="2-DEHYDRO-3-DEOXYGLUCONOKINASE"/>
    <property type="match status" value="1"/>
</dbReference>
<dbReference type="Gene3D" id="3.40.1190.20">
    <property type="match status" value="1"/>
</dbReference>
<dbReference type="CDD" id="cd01166">
    <property type="entry name" value="KdgK"/>
    <property type="match status" value="1"/>
</dbReference>
<evidence type="ECO:0000259" key="4">
    <source>
        <dbReference type="Pfam" id="PF00294"/>
    </source>
</evidence>
<dbReference type="Proteomes" id="UP000262073">
    <property type="component" value="Chromosome"/>
</dbReference>
<dbReference type="Pfam" id="PF00294">
    <property type="entry name" value="PfkB"/>
    <property type="match status" value="1"/>
</dbReference>
<sequence>MKIGFIGECMAELSQAGDGLLRQAFAGDTYNSAVYLKRTFSQCDVQFISGLGTDSISQAMLDSATAEQVGTELIGRTDKLTIGLYQIHTDPQGERSFTYWRSNSAARQTLSLMNEDAKHALCSMDMVMFSGITLAILPPPEREALWALLDNLKQANVKLVFDINYRPALWTNRTEAQQSVKRGIEYADILLPGVEDFSQLFELTKLPDIMAFCQAGGATEIVLKNGAQEVHLYGDDSARTVTIEPVKKVVDTTSAGDAFNGVYLGARLSGFTMEQATQQAAACAGFVIQHRGAIVDASQYQTFVAQLRQA</sequence>
<accession>A0A346NRS6</accession>
<evidence type="ECO:0000313" key="6">
    <source>
        <dbReference type="Proteomes" id="UP000262073"/>
    </source>
</evidence>
<dbReference type="InterPro" id="IPR011611">
    <property type="entry name" value="PfkB_dom"/>
</dbReference>
<feature type="domain" description="Carbohydrate kinase PfkB" evidence="4">
    <location>
        <begin position="21"/>
        <end position="295"/>
    </location>
</feature>
<name>A0A346NRS6_9ALTE</name>
<dbReference type="OrthoDB" id="9776822at2"/>
<evidence type="ECO:0000256" key="3">
    <source>
        <dbReference type="ARBA" id="ARBA00022777"/>
    </source>
</evidence>
<keyword evidence="6" id="KW-1185">Reference proteome</keyword>
<keyword evidence="2" id="KW-0808">Transferase</keyword>
<dbReference type="EMBL" id="CP031769">
    <property type="protein sequence ID" value="AXR08233.1"/>
    <property type="molecule type" value="Genomic_DNA"/>
</dbReference>
<proteinExistence type="inferred from homology"/>
<dbReference type="GO" id="GO:0005829">
    <property type="term" value="C:cytosol"/>
    <property type="evidence" value="ECO:0007669"/>
    <property type="project" value="TreeGrafter"/>
</dbReference>
<dbReference type="PANTHER" id="PTHR43085">
    <property type="entry name" value="HEXOKINASE FAMILY MEMBER"/>
    <property type="match status" value="1"/>
</dbReference>
<dbReference type="InterPro" id="IPR029056">
    <property type="entry name" value="Ribokinase-like"/>
</dbReference>
<dbReference type="GO" id="GO:0008673">
    <property type="term" value="F:2-dehydro-3-deoxygluconokinase activity"/>
    <property type="evidence" value="ECO:0007669"/>
    <property type="project" value="TreeGrafter"/>
</dbReference>
<evidence type="ECO:0000256" key="1">
    <source>
        <dbReference type="ARBA" id="ARBA00010688"/>
    </source>
</evidence>
<dbReference type="AlphaFoldDB" id="A0A346NRS6"/>
<dbReference type="GO" id="GO:0042840">
    <property type="term" value="P:D-glucuronate catabolic process"/>
    <property type="evidence" value="ECO:0007669"/>
    <property type="project" value="TreeGrafter"/>
</dbReference>
<dbReference type="InterPro" id="IPR050306">
    <property type="entry name" value="PfkB_Carbo_kinase"/>
</dbReference>
<protein>
    <submittedName>
        <fullName evidence="5">Sugar kinase</fullName>
    </submittedName>
</protein>
<gene>
    <name evidence="5" type="ORF">D0Y50_18850</name>
</gene>
<organism evidence="5 6">
    <name type="scientific">Salinimonas sediminis</name>
    <dbReference type="NCBI Taxonomy" id="2303538"/>
    <lineage>
        <taxon>Bacteria</taxon>
        <taxon>Pseudomonadati</taxon>
        <taxon>Pseudomonadota</taxon>
        <taxon>Gammaproteobacteria</taxon>
        <taxon>Alteromonadales</taxon>
        <taxon>Alteromonadaceae</taxon>
        <taxon>Alteromonas/Salinimonas group</taxon>
        <taxon>Salinimonas</taxon>
    </lineage>
</organism>
<keyword evidence="3 5" id="KW-0418">Kinase</keyword>
<comment type="similarity">
    <text evidence="1">Belongs to the carbohydrate kinase PfkB family.</text>
</comment>
<dbReference type="GO" id="GO:0019698">
    <property type="term" value="P:D-galacturonate catabolic process"/>
    <property type="evidence" value="ECO:0007669"/>
    <property type="project" value="TreeGrafter"/>
</dbReference>
<evidence type="ECO:0000256" key="2">
    <source>
        <dbReference type="ARBA" id="ARBA00022679"/>
    </source>
</evidence>
<dbReference type="KEGG" id="salm:D0Y50_18850"/>
<dbReference type="GO" id="GO:0006974">
    <property type="term" value="P:DNA damage response"/>
    <property type="evidence" value="ECO:0007669"/>
    <property type="project" value="TreeGrafter"/>
</dbReference>
<dbReference type="SUPFAM" id="SSF53613">
    <property type="entry name" value="Ribokinase-like"/>
    <property type="match status" value="1"/>
</dbReference>
<evidence type="ECO:0000313" key="5">
    <source>
        <dbReference type="EMBL" id="AXR08233.1"/>
    </source>
</evidence>
<reference evidence="5 6" key="1">
    <citation type="submission" date="2018-08" db="EMBL/GenBank/DDBJ databases">
        <title>Salinimonas sediminis sp. nov., a piezophilic bacterium isolated from a deep-sea sediment sample from the New Britain Trench.</title>
        <authorList>
            <person name="Cao J."/>
        </authorList>
    </citation>
    <scope>NUCLEOTIDE SEQUENCE [LARGE SCALE GENOMIC DNA]</scope>
    <source>
        <strain evidence="5 6">N102</strain>
    </source>
</reference>